<name>A0A8T0FR47_ARGBR</name>
<proteinExistence type="predicted"/>
<dbReference type="AlphaFoldDB" id="A0A8T0FR47"/>
<evidence type="ECO:0000313" key="1">
    <source>
        <dbReference type="EMBL" id="KAF8793296.1"/>
    </source>
</evidence>
<gene>
    <name evidence="1" type="ORF">HNY73_004792</name>
</gene>
<dbReference type="Proteomes" id="UP000807504">
    <property type="component" value="Unassembled WGS sequence"/>
</dbReference>
<evidence type="ECO:0000313" key="2">
    <source>
        <dbReference type="Proteomes" id="UP000807504"/>
    </source>
</evidence>
<comment type="caution">
    <text evidence="1">The sequence shown here is derived from an EMBL/GenBank/DDBJ whole genome shotgun (WGS) entry which is preliminary data.</text>
</comment>
<reference evidence="1" key="2">
    <citation type="submission" date="2020-06" db="EMBL/GenBank/DDBJ databases">
        <authorList>
            <person name="Sheffer M."/>
        </authorList>
    </citation>
    <scope>NUCLEOTIDE SEQUENCE</scope>
</reference>
<reference evidence="1" key="1">
    <citation type="journal article" date="2020" name="bioRxiv">
        <title>Chromosome-level reference genome of the European wasp spider Argiope bruennichi: a resource for studies on range expansion and evolutionary adaptation.</title>
        <authorList>
            <person name="Sheffer M.M."/>
            <person name="Hoppe A."/>
            <person name="Krehenwinkel H."/>
            <person name="Uhl G."/>
            <person name="Kuss A.W."/>
            <person name="Jensen L."/>
            <person name="Jensen C."/>
            <person name="Gillespie R.G."/>
            <person name="Hoff K.J."/>
            <person name="Prost S."/>
        </authorList>
    </citation>
    <scope>NUCLEOTIDE SEQUENCE</scope>
</reference>
<accession>A0A8T0FR47</accession>
<dbReference type="EMBL" id="JABXBU010000003">
    <property type="protein sequence ID" value="KAF8793296.1"/>
    <property type="molecule type" value="Genomic_DNA"/>
</dbReference>
<organism evidence="1 2">
    <name type="scientific">Argiope bruennichi</name>
    <name type="common">Wasp spider</name>
    <name type="synonym">Aranea bruennichi</name>
    <dbReference type="NCBI Taxonomy" id="94029"/>
    <lineage>
        <taxon>Eukaryota</taxon>
        <taxon>Metazoa</taxon>
        <taxon>Ecdysozoa</taxon>
        <taxon>Arthropoda</taxon>
        <taxon>Chelicerata</taxon>
        <taxon>Arachnida</taxon>
        <taxon>Araneae</taxon>
        <taxon>Araneomorphae</taxon>
        <taxon>Entelegynae</taxon>
        <taxon>Araneoidea</taxon>
        <taxon>Araneidae</taxon>
        <taxon>Argiope</taxon>
    </lineage>
</organism>
<sequence length="106" mass="12460">MMLVLRKMLQTGKRTTRSSSWSIWQRTSSHGGNFSFISSILWDSSHYTEPETADGISLQKGHQIVNGVFYPVSINRYRMLTITFQNDFCTQLIWIYYKKFVSPRKK</sequence>
<keyword evidence="2" id="KW-1185">Reference proteome</keyword>
<protein>
    <submittedName>
        <fullName evidence="1">Uncharacterized protein</fullName>
    </submittedName>
</protein>